<feature type="region of interest" description="Disordered" evidence="1">
    <location>
        <begin position="31"/>
        <end position="65"/>
    </location>
</feature>
<comment type="caution">
    <text evidence="2">The sequence shown here is derived from an EMBL/GenBank/DDBJ whole genome shotgun (WGS) entry which is preliminary data.</text>
</comment>
<reference evidence="2" key="2">
    <citation type="journal article" date="2024" name="Plant">
        <title>Genomic evolution and insights into agronomic trait innovations of Sesamum species.</title>
        <authorList>
            <person name="Miao H."/>
            <person name="Wang L."/>
            <person name="Qu L."/>
            <person name="Liu H."/>
            <person name="Sun Y."/>
            <person name="Le M."/>
            <person name="Wang Q."/>
            <person name="Wei S."/>
            <person name="Zheng Y."/>
            <person name="Lin W."/>
            <person name="Duan Y."/>
            <person name="Cao H."/>
            <person name="Xiong S."/>
            <person name="Wang X."/>
            <person name="Wei L."/>
            <person name="Li C."/>
            <person name="Ma Q."/>
            <person name="Ju M."/>
            <person name="Zhao R."/>
            <person name="Li G."/>
            <person name="Mu C."/>
            <person name="Tian Q."/>
            <person name="Mei H."/>
            <person name="Zhang T."/>
            <person name="Gao T."/>
            <person name="Zhang H."/>
        </authorList>
    </citation>
    <scope>NUCLEOTIDE SEQUENCE</scope>
    <source>
        <strain evidence="2">G02</strain>
    </source>
</reference>
<dbReference type="EMBL" id="JACGWJ010000004">
    <property type="protein sequence ID" value="KAL0423931.1"/>
    <property type="molecule type" value="Genomic_DNA"/>
</dbReference>
<evidence type="ECO:0000313" key="2">
    <source>
        <dbReference type="EMBL" id="KAL0423931.1"/>
    </source>
</evidence>
<accession>A0AAW2V6D1</accession>
<gene>
    <name evidence="2" type="ORF">Sradi_0927900</name>
</gene>
<organism evidence="2">
    <name type="scientific">Sesamum radiatum</name>
    <name type="common">Black benniseed</name>
    <dbReference type="NCBI Taxonomy" id="300843"/>
    <lineage>
        <taxon>Eukaryota</taxon>
        <taxon>Viridiplantae</taxon>
        <taxon>Streptophyta</taxon>
        <taxon>Embryophyta</taxon>
        <taxon>Tracheophyta</taxon>
        <taxon>Spermatophyta</taxon>
        <taxon>Magnoliopsida</taxon>
        <taxon>eudicotyledons</taxon>
        <taxon>Gunneridae</taxon>
        <taxon>Pentapetalae</taxon>
        <taxon>asterids</taxon>
        <taxon>lamiids</taxon>
        <taxon>Lamiales</taxon>
        <taxon>Pedaliaceae</taxon>
        <taxon>Sesamum</taxon>
    </lineage>
</organism>
<dbReference type="AlphaFoldDB" id="A0AAW2V6D1"/>
<sequence length="65" mass="7329">MGDRCWDPTRAATEKTGRELTDVQQCYTPTGEWNPDTDFQGINEELPQSNNNNCDQMVDSSSAMK</sequence>
<reference evidence="2" key="1">
    <citation type="submission" date="2020-06" db="EMBL/GenBank/DDBJ databases">
        <authorList>
            <person name="Li T."/>
            <person name="Hu X."/>
            <person name="Zhang T."/>
            <person name="Song X."/>
            <person name="Zhang H."/>
            <person name="Dai N."/>
            <person name="Sheng W."/>
            <person name="Hou X."/>
            <person name="Wei L."/>
        </authorList>
    </citation>
    <scope>NUCLEOTIDE SEQUENCE</scope>
    <source>
        <strain evidence="2">G02</strain>
        <tissue evidence="2">Leaf</tissue>
    </source>
</reference>
<feature type="compositionally biased region" description="Polar residues" evidence="1">
    <location>
        <begin position="46"/>
        <end position="65"/>
    </location>
</feature>
<evidence type="ECO:0000256" key="1">
    <source>
        <dbReference type="SAM" id="MobiDB-lite"/>
    </source>
</evidence>
<protein>
    <submittedName>
        <fullName evidence="2">Uncharacterized protein</fullName>
    </submittedName>
</protein>
<proteinExistence type="predicted"/>
<name>A0AAW2V6D1_SESRA</name>